<evidence type="ECO:0000313" key="5">
    <source>
        <dbReference type="Proteomes" id="UP000028511"/>
    </source>
</evidence>
<reference evidence="4" key="1">
    <citation type="submission" date="2013-07" db="EMBL/GenBank/DDBJ databases">
        <title>Sub-species coevolution in mutualistic symbiosis.</title>
        <authorList>
            <person name="Murfin K."/>
            <person name="Klassen J."/>
            <person name="Lee M."/>
            <person name="Forst S."/>
            <person name="Stock P."/>
            <person name="Goodrich-Blair H."/>
        </authorList>
    </citation>
    <scope>NUCLEOTIDE SEQUENCE [LARGE SCALE GENOMIC DNA]</scope>
    <source>
        <strain evidence="4">Puntauvense</strain>
    </source>
</reference>
<comment type="cofactor">
    <cofactor evidence="1">
        <name>Fe(2+)</name>
        <dbReference type="ChEBI" id="CHEBI:29033"/>
    </cofactor>
</comment>
<dbReference type="HOGENOM" id="CLU_077936_0_0_6"/>
<keyword evidence="2" id="KW-0560">Oxidoreductase</keyword>
<evidence type="ECO:0000313" key="4">
    <source>
        <dbReference type="EMBL" id="CDG97837.1"/>
    </source>
</evidence>
<dbReference type="PANTHER" id="PTHR10696">
    <property type="entry name" value="GAMMA-BUTYROBETAINE HYDROXYLASE-RELATED"/>
    <property type="match status" value="1"/>
</dbReference>
<gene>
    <name evidence="4" type="primary">isnB</name>
    <name evidence="4" type="ORF">XBP1_2820075</name>
</gene>
<sequence>MNIDELDCCIEPIMPFGLLITPNTSEQDITALSVDTLRELARTHKLVVLRGFSSGFTDPEKLTEYTSRWGEIMMWPFGAILDVMERPDPSDHVLDSTHVPLHWDGMYKPTIPEFQIFHCVSAPEASQGGRTTFVDTEQLIVDASDDERHEWKNTMITYRTSRVTHYGGEVVSPLICLHPDGKKWVMRYNEPMTGKDDKYADHHLLTIHGLSIEQQKEFERNLHGRLYDPRYFYAHQWQSGDLVISDNFTLLHGREAFITHSPRHLQRVHVHGTPVCENLSFRTISNSDSGVAEVELKEV</sequence>
<feature type="domain" description="TauD/TfdA-like" evidence="3">
    <location>
        <begin position="29"/>
        <end position="268"/>
    </location>
</feature>
<dbReference type="GO" id="GO:0016706">
    <property type="term" value="F:2-oxoglutarate-dependent dioxygenase activity"/>
    <property type="evidence" value="ECO:0007669"/>
    <property type="project" value="UniProtKB-ARBA"/>
</dbReference>
<accession>A0A077NH86</accession>
<organism evidence="4 5">
    <name type="scientific">Xenorhabdus bovienii str. puntauvense</name>
    <dbReference type="NCBI Taxonomy" id="1398201"/>
    <lineage>
        <taxon>Bacteria</taxon>
        <taxon>Pseudomonadati</taxon>
        <taxon>Pseudomonadota</taxon>
        <taxon>Gammaproteobacteria</taxon>
        <taxon>Enterobacterales</taxon>
        <taxon>Morganellaceae</taxon>
        <taxon>Xenorhabdus</taxon>
    </lineage>
</organism>
<dbReference type="InterPro" id="IPR042098">
    <property type="entry name" value="TauD-like_sf"/>
</dbReference>
<dbReference type="Proteomes" id="UP000028511">
    <property type="component" value="Unassembled WGS sequence"/>
</dbReference>
<dbReference type="SUPFAM" id="SSF51197">
    <property type="entry name" value="Clavaminate synthase-like"/>
    <property type="match status" value="1"/>
</dbReference>
<dbReference type="Gene3D" id="3.60.130.10">
    <property type="entry name" value="Clavaminate synthase-like"/>
    <property type="match status" value="1"/>
</dbReference>
<name>A0A077NH86_XENBV</name>
<dbReference type="AlphaFoldDB" id="A0A077NH86"/>
<evidence type="ECO:0000256" key="2">
    <source>
        <dbReference type="ARBA" id="ARBA00023002"/>
    </source>
</evidence>
<protein>
    <submittedName>
        <fullName evidence="4">Isocyanide synthesiszing protein IsnB involved in rhabduscin biosynthesis</fullName>
    </submittedName>
</protein>
<dbReference type="RefSeq" id="WP_038218355.1">
    <property type="nucleotide sequence ID" value="NZ_CAWLWN010000238.1"/>
</dbReference>
<dbReference type="EMBL" id="CBSW010000204">
    <property type="protein sequence ID" value="CDG97837.1"/>
    <property type="molecule type" value="Genomic_DNA"/>
</dbReference>
<proteinExistence type="predicted"/>
<evidence type="ECO:0000256" key="1">
    <source>
        <dbReference type="ARBA" id="ARBA00001954"/>
    </source>
</evidence>
<dbReference type="InterPro" id="IPR003819">
    <property type="entry name" value="TauD/TfdA-like"/>
</dbReference>
<dbReference type="Pfam" id="PF02668">
    <property type="entry name" value="TauD"/>
    <property type="match status" value="1"/>
</dbReference>
<dbReference type="InterPro" id="IPR050411">
    <property type="entry name" value="AlphaKG_dependent_hydroxylases"/>
</dbReference>
<evidence type="ECO:0000259" key="3">
    <source>
        <dbReference type="Pfam" id="PF02668"/>
    </source>
</evidence>
<dbReference type="PANTHER" id="PTHR10696:SF53">
    <property type="entry name" value="TYROSINE ISONITRILE DESATURASE"/>
    <property type="match status" value="1"/>
</dbReference>
<comment type="caution">
    <text evidence="4">The sequence shown here is derived from an EMBL/GenBank/DDBJ whole genome shotgun (WGS) entry which is preliminary data.</text>
</comment>